<dbReference type="Gene3D" id="3.40.30.10">
    <property type="entry name" value="Glutaredoxin"/>
    <property type="match status" value="1"/>
</dbReference>
<dbReference type="EMBL" id="BAAAFA010000002">
    <property type="protein sequence ID" value="GAA0813470.1"/>
    <property type="molecule type" value="Genomic_DNA"/>
</dbReference>
<dbReference type="Pfam" id="PF13743">
    <property type="entry name" value="Thioredoxin_5"/>
    <property type="match status" value="1"/>
</dbReference>
<dbReference type="Gene3D" id="1.10.472.60">
    <property type="entry name" value="putative protein disulfide isomerase domain"/>
    <property type="match status" value="1"/>
</dbReference>
<dbReference type="SUPFAM" id="SSF52833">
    <property type="entry name" value="Thioredoxin-like"/>
    <property type="match status" value="1"/>
</dbReference>
<accession>A0ABN1L4F9</accession>
<proteinExistence type="predicted"/>
<dbReference type="InterPro" id="IPR036249">
    <property type="entry name" value="Thioredoxin-like_sf"/>
</dbReference>
<protein>
    <submittedName>
        <fullName evidence="1">DsbA family protein</fullName>
    </submittedName>
</protein>
<comment type="caution">
    <text evidence="1">The sequence shown here is derived from an EMBL/GenBank/DDBJ whole genome shotgun (WGS) entry which is preliminary data.</text>
</comment>
<sequence>MATLYYIHDPMCSWCWGYRPAWHQLETNLPSEINVEYVAGGLAPDSDEAMPIALQQSIQSHWHTIQAKLGTEFNFDFWQKNTPRRSTYNACRAVIAAKNQGLEKEMLAAIQQGYYLRALNPSDKSTLITLAQELAKQNPMMNTAQFSADLSSAATQTELMRQIELARTLTHRGFPSLVLEYQGKQHFIAHDYQDNAITLKQIMQYL</sequence>
<dbReference type="PANTHER" id="PTHR13887">
    <property type="entry name" value="GLUTATHIONE S-TRANSFERASE KAPPA"/>
    <property type="match status" value="1"/>
</dbReference>
<gene>
    <name evidence="1" type="ORF">GCM10009111_08910</name>
</gene>
<name>A0ABN1L4F9_9GAMM</name>
<dbReference type="PANTHER" id="PTHR13887:SF54">
    <property type="entry name" value="DSBA FAMILY PROTEIN"/>
    <property type="match status" value="1"/>
</dbReference>
<evidence type="ECO:0000313" key="1">
    <source>
        <dbReference type="EMBL" id="GAA0813470.1"/>
    </source>
</evidence>
<reference evidence="1 2" key="1">
    <citation type="journal article" date="2019" name="Int. J. Syst. Evol. Microbiol.">
        <title>The Global Catalogue of Microorganisms (GCM) 10K type strain sequencing project: providing services to taxonomists for standard genome sequencing and annotation.</title>
        <authorList>
            <consortium name="The Broad Institute Genomics Platform"/>
            <consortium name="The Broad Institute Genome Sequencing Center for Infectious Disease"/>
            <person name="Wu L."/>
            <person name="Ma J."/>
        </authorList>
    </citation>
    <scope>NUCLEOTIDE SEQUENCE [LARGE SCALE GENOMIC DNA]</scope>
    <source>
        <strain evidence="1 2">JCM 15608</strain>
    </source>
</reference>
<evidence type="ECO:0000313" key="2">
    <source>
        <dbReference type="Proteomes" id="UP001500021"/>
    </source>
</evidence>
<keyword evidence="2" id="KW-1185">Reference proteome</keyword>
<organism evidence="1 2">
    <name type="scientific">Colwellia asteriadis</name>
    <dbReference type="NCBI Taxonomy" id="517723"/>
    <lineage>
        <taxon>Bacteria</taxon>
        <taxon>Pseudomonadati</taxon>
        <taxon>Pseudomonadota</taxon>
        <taxon>Gammaproteobacteria</taxon>
        <taxon>Alteromonadales</taxon>
        <taxon>Colwelliaceae</taxon>
        <taxon>Colwellia</taxon>
    </lineage>
</organism>
<dbReference type="Proteomes" id="UP001500021">
    <property type="component" value="Unassembled WGS sequence"/>
</dbReference>
<dbReference type="CDD" id="cd03025">
    <property type="entry name" value="DsbA_FrnE_like"/>
    <property type="match status" value="1"/>
</dbReference>